<name>A0AAE0ZA71_9GAST</name>
<accession>A0AAE0ZA71</accession>
<evidence type="ECO:0000313" key="2">
    <source>
        <dbReference type="Proteomes" id="UP001283361"/>
    </source>
</evidence>
<dbReference type="Proteomes" id="UP001283361">
    <property type="component" value="Unassembled WGS sequence"/>
</dbReference>
<protein>
    <submittedName>
        <fullName evidence="1">Uncharacterized protein</fullName>
    </submittedName>
</protein>
<dbReference type="EMBL" id="JAWDGP010004412">
    <property type="protein sequence ID" value="KAK3764727.1"/>
    <property type="molecule type" value="Genomic_DNA"/>
</dbReference>
<evidence type="ECO:0000313" key="1">
    <source>
        <dbReference type="EMBL" id="KAK3764727.1"/>
    </source>
</evidence>
<reference evidence="1" key="1">
    <citation type="journal article" date="2023" name="G3 (Bethesda)">
        <title>A reference genome for the long-term kleptoplast-retaining sea slug Elysia crispata morphotype clarki.</title>
        <authorList>
            <person name="Eastman K.E."/>
            <person name="Pendleton A.L."/>
            <person name="Shaikh M.A."/>
            <person name="Suttiyut T."/>
            <person name="Ogas R."/>
            <person name="Tomko P."/>
            <person name="Gavelis G."/>
            <person name="Widhalm J.R."/>
            <person name="Wisecaver J.H."/>
        </authorList>
    </citation>
    <scope>NUCLEOTIDE SEQUENCE</scope>
    <source>
        <strain evidence="1">ECLA1</strain>
    </source>
</reference>
<keyword evidence="2" id="KW-1185">Reference proteome</keyword>
<comment type="caution">
    <text evidence="1">The sequence shown here is derived from an EMBL/GenBank/DDBJ whole genome shotgun (WGS) entry which is preliminary data.</text>
</comment>
<organism evidence="1 2">
    <name type="scientific">Elysia crispata</name>
    <name type="common">lettuce slug</name>
    <dbReference type="NCBI Taxonomy" id="231223"/>
    <lineage>
        <taxon>Eukaryota</taxon>
        <taxon>Metazoa</taxon>
        <taxon>Spiralia</taxon>
        <taxon>Lophotrochozoa</taxon>
        <taxon>Mollusca</taxon>
        <taxon>Gastropoda</taxon>
        <taxon>Heterobranchia</taxon>
        <taxon>Euthyneura</taxon>
        <taxon>Panpulmonata</taxon>
        <taxon>Sacoglossa</taxon>
        <taxon>Placobranchoidea</taxon>
        <taxon>Plakobranchidae</taxon>
        <taxon>Elysia</taxon>
    </lineage>
</organism>
<proteinExistence type="predicted"/>
<sequence length="100" mass="11605">MYEKGKEQSETSTFNLMNLWALSDICCGVMSRGHNQSKSDQRQRYLLWCYEPRTQSEQERSETSTFNLMNLWALSDICCGVMSRGHNQSKSNQRQVLSIS</sequence>
<gene>
    <name evidence="1" type="ORF">RRG08_042037</name>
</gene>
<dbReference type="AlphaFoldDB" id="A0AAE0ZA71"/>